<dbReference type="EMBL" id="CP146612">
    <property type="protein sequence ID" value="WWX25504.1"/>
    <property type="molecule type" value="Genomic_DNA"/>
</dbReference>
<dbReference type="SMART" id="SM00530">
    <property type="entry name" value="HTH_XRE"/>
    <property type="match status" value="1"/>
</dbReference>
<evidence type="ECO:0000313" key="2">
    <source>
        <dbReference type="EMBL" id="WWX25504.1"/>
    </source>
</evidence>
<evidence type="ECO:0000313" key="3">
    <source>
        <dbReference type="Proteomes" id="UP001375370"/>
    </source>
</evidence>
<evidence type="ECO:0000259" key="1">
    <source>
        <dbReference type="PROSITE" id="PS50943"/>
    </source>
</evidence>
<dbReference type="Proteomes" id="UP001375370">
    <property type="component" value="Chromosome"/>
</dbReference>
<keyword evidence="3" id="KW-1185">Reference proteome</keyword>
<dbReference type="CDD" id="cd00093">
    <property type="entry name" value="HTH_XRE"/>
    <property type="match status" value="1"/>
</dbReference>
<sequence>MATLKELRIQRVMSQADLSRASGVTVAAICRLERGQRKPQFVTIRKLAKGLNVDPNEIEFNFAQRI</sequence>
<feature type="domain" description="HTH cro/C1-type" evidence="1">
    <location>
        <begin position="4"/>
        <end position="58"/>
    </location>
</feature>
<accession>A0ABZ2J789</accession>
<dbReference type="SUPFAM" id="SSF47413">
    <property type="entry name" value="lambda repressor-like DNA-binding domains"/>
    <property type="match status" value="1"/>
</dbReference>
<organism evidence="2 3">
    <name type="scientific">Candidatus Dehalogenimonas loeffleri</name>
    <dbReference type="NCBI Taxonomy" id="3127115"/>
    <lineage>
        <taxon>Bacteria</taxon>
        <taxon>Bacillati</taxon>
        <taxon>Chloroflexota</taxon>
        <taxon>Dehalococcoidia</taxon>
        <taxon>Dehalococcoidales</taxon>
        <taxon>Dehalococcoidaceae</taxon>
        <taxon>Dehalogenimonas</taxon>
    </lineage>
</organism>
<dbReference type="Pfam" id="PF01381">
    <property type="entry name" value="HTH_3"/>
    <property type="match status" value="1"/>
</dbReference>
<proteinExistence type="predicted"/>
<name>A0ABZ2J789_9CHLR</name>
<dbReference type="InterPro" id="IPR001387">
    <property type="entry name" value="Cro/C1-type_HTH"/>
</dbReference>
<protein>
    <submittedName>
        <fullName evidence="2">Helix-turn-helix transcriptional regulator</fullName>
    </submittedName>
</protein>
<dbReference type="RefSeq" id="WP_338737720.1">
    <property type="nucleotide sequence ID" value="NZ_CP146612.1"/>
</dbReference>
<gene>
    <name evidence="2" type="ORF">V8247_00610</name>
</gene>
<reference evidence="2 3" key="1">
    <citation type="submission" date="2024-03" db="EMBL/GenBank/DDBJ databases">
        <title>A Dehalogenimonas Isolated from Estuarine Sediments Dihaloeliminates Chlorinated Alkanes.</title>
        <authorList>
            <person name="Yang Y."/>
            <person name="Wang H."/>
        </authorList>
    </citation>
    <scope>NUCLEOTIDE SEQUENCE [LARGE SCALE GENOMIC DNA]</scope>
    <source>
        <strain evidence="2 3">W</strain>
    </source>
</reference>
<dbReference type="Gene3D" id="1.10.260.40">
    <property type="entry name" value="lambda repressor-like DNA-binding domains"/>
    <property type="match status" value="1"/>
</dbReference>
<dbReference type="PROSITE" id="PS50943">
    <property type="entry name" value="HTH_CROC1"/>
    <property type="match status" value="1"/>
</dbReference>
<dbReference type="InterPro" id="IPR010982">
    <property type="entry name" value="Lambda_DNA-bd_dom_sf"/>
</dbReference>